<evidence type="ECO:0000313" key="1">
    <source>
        <dbReference type="EMBL" id="QNO57779.1"/>
    </source>
</evidence>
<gene>
    <name evidence="1" type="ORF">OHAEDELL_00006</name>
</gene>
<organism evidence="1">
    <name type="scientific">Candidatus Methanophaga sp. ANME-1 ERB7</name>
    <dbReference type="NCBI Taxonomy" id="2759913"/>
    <lineage>
        <taxon>Archaea</taxon>
        <taxon>Methanobacteriati</taxon>
        <taxon>Methanobacteriota</taxon>
        <taxon>Stenosarchaea group</taxon>
        <taxon>Methanomicrobia</taxon>
        <taxon>Candidatus Methanophagales</taxon>
        <taxon>Candidatus Methanophagaceae</taxon>
        <taxon>Candidatus Methanophaga</taxon>
    </lineage>
</organism>
<reference evidence="1" key="1">
    <citation type="submission" date="2020-06" db="EMBL/GenBank/DDBJ databases">
        <title>Unique genomic features of the anaerobic methanotrophic archaea.</title>
        <authorList>
            <person name="Chadwick G.L."/>
            <person name="Skennerton C.T."/>
            <person name="Laso-Perez R."/>
            <person name="Leu A.O."/>
            <person name="Speth D.R."/>
            <person name="Yu H."/>
            <person name="Morgan-Lang C."/>
            <person name="Hatzenpichler R."/>
            <person name="Goudeau D."/>
            <person name="Malmstrom R."/>
            <person name="Brazelton W.J."/>
            <person name="Woyke T."/>
            <person name="Hallam S.J."/>
            <person name="Tyson G.W."/>
            <person name="Wegener G."/>
            <person name="Boetius A."/>
            <person name="Orphan V."/>
        </authorList>
    </citation>
    <scope>NUCLEOTIDE SEQUENCE</scope>
</reference>
<dbReference type="AlphaFoldDB" id="A0A7G9ZBZ5"/>
<proteinExistence type="predicted"/>
<sequence length="230" mass="27065">MKWKLGKKLNTKRLLKKAAPEEEISDEEIRKENVKVMKGIISKYLKKKEWSVEDASDYVTEDEDMGYPEAAEYAKAINALDISNDFILYFDADYVSMTIDTEDFDDDLEKLRKLFHKRGIDTAEGEIISLFVEIIREIIREYLNKKVEKEIIPLYKTIPKRLGKNPTTREVIEEFMNMPLFDHSTPVINIMRISRLLSKFNIKKDEKIIGEILEKLSEEAELEEFEEELM</sequence>
<protein>
    <submittedName>
        <fullName evidence="1">Uncharacterized protein</fullName>
    </submittedName>
</protein>
<dbReference type="EMBL" id="MT631702">
    <property type="protein sequence ID" value="QNO57779.1"/>
    <property type="molecule type" value="Genomic_DNA"/>
</dbReference>
<accession>A0A7G9ZBZ5</accession>
<name>A0A7G9ZBZ5_9EURY</name>